<proteinExistence type="predicted"/>
<sequence>MEKQRDHLSALEKVREVMVGERRRLAGHMADSEMRSTSAAGDLLAIQEQIEAIDRAIADETVQLADI</sequence>
<dbReference type="Proteomes" id="UP000190135">
    <property type="component" value="Unassembled WGS sequence"/>
</dbReference>
<keyword evidence="2" id="KW-1185">Reference proteome</keyword>
<protein>
    <submittedName>
        <fullName evidence="1">Uncharacterized protein</fullName>
    </submittedName>
</protein>
<organism evidence="1 2">
    <name type="scientific">Consotaella salsifontis</name>
    <dbReference type="NCBI Taxonomy" id="1365950"/>
    <lineage>
        <taxon>Bacteria</taxon>
        <taxon>Pseudomonadati</taxon>
        <taxon>Pseudomonadota</taxon>
        <taxon>Alphaproteobacteria</taxon>
        <taxon>Hyphomicrobiales</taxon>
        <taxon>Aurantimonadaceae</taxon>
        <taxon>Consotaella</taxon>
    </lineage>
</organism>
<dbReference type="AlphaFoldDB" id="A0A1T4SFN6"/>
<evidence type="ECO:0000313" key="1">
    <source>
        <dbReference type="EMBL" id="SKA26738.1"/>
    </source>
</evidence>
<dbReference type="EMBL" id="FUXL01000010">
    <property type="protein sequence ID" value="SKA26738.1"/>
    <property type="molecule type" value="Genomic_DNA"/>
</dbReference>
<accession>A0A1T4SFN6</accession>
<evidence type="ECO:0000313" key="2">
    <source>
        <dbReference type="Proteomes" id="UP000190135"/>
    </source>
</evidence>
<name>A0A1T4SFN6_9HYPH</name>
<reference evidence="1 2" key="1">
    <citation type="submission" date="2017-02" db="EMBL/GenBank/DDBJ databases">
        <authorList>
            <person name="Peterson S.W."/>
        </authorList>
    </citation>
    <scope>NUCLEOTIDE SEQUENCE [LARGE SCALE GENOMIC DNA]</scope>
    <source>
        <strain evidence="1 2">USBA 369</strain>
    </source>
</reference>
<gene>
    <name evidence="1" type="ORF">SAMN05428963_110117</name>
</gene>